<reference evidence="1 2" key="1">
    <citation type="submission" date="2023-09" db="EMBL/GenBank/DDBJ databases">
        <title>Multi-omics analysis of a traditional fermented food reveals byproduct-associated fungal strains for waste-to-food upcycling.</title>
        <authorList>
            <consortium name="Lawrence Berkeley National Laboratory"/>
            <person name="Rekdal V.M."/>
            <person name="Villalobos-Escobedo J.M."/>
            <person name="Rodriguez-Valeron N."/>
            <person name="Garcia M.O."/>
            <person name="Vasquez D.P."/>
            <person name="Damayanti I."/>
            <person name="Sorensen P.M."/>
            <person name="Baidoo E.E."/>
            <person name="De Carvalho A.C."/>
            <person name="Riley R."/>
            <person name="Lipzen A."/>
            <person name="He G."/>
            <person name="Yan M."/>
            <person name="Haridas S."/>
            <person name="Daum C."/>
            <person name="Yoshinaga Y."/>
            <person name="Ng V."/>
            <person name="Grigoriev I.V."/>
            <person name="Munk R."/>
            <person name="Nuraida L."/>
            <person name="Wijaya C.H."/>
            <person name="Morales P.-C."/>
            <person name="Keasling J.D."/>
        </authorList>
    </citation>
    <scope>NUCLEOTIDE SEQUENCE [LARGE SCALE GENOMIC DNA]</scope>
    <source>
        <strain evidence="1 2">FGSC 2613</strain>
    </source>
</reference>
<name>A0ABR3DBW0_NEUIN</name>
<gene>
    <name evidence="1" type="ORF">QR685DRAFT_571262</name>
</gene>
<proteinExistence type="predicted"/>
<evidence type="ECO:0000313" key="2">
    <source>
        <dbReference type="Proteomes" id="UP001451303"/>
    </source>
</evidence>
<dbReference type="EMBL" id="JAVLET010000004">
    <property type="protein sequence ID" value="KAL0470089.1"/>
    <property type="molecule type" value="Genomic_DNA"/>
</dbReference>
<comment type="caution">
    <text evidence="1">The sequence shown here is derived from an EMBL/GenBank/DDBJ whole genome shotgun (WGS) entry which is preliminary data.</text>
</comment>
<protein>
    <recommendedName>
        <fullName evidence="3">C2H2-type domain-containing protein</fullName>
    </recommendedName>
</protein>
<sequence length="252" mass="28479">MSAPKSTFQVSDAALKAKTAKRVAKFERDDALGESGHYSVRVREPAESGYHLTHITILASCPMPQPTDRALSRLIILGMESIFSSLLWAMHPVEQPDRPYNNLKIHSVWPTDQLPSLGLCSHNCLTELPRGSTTHLTVKQRVQIFDRSEANKRRLEKLRLRSDRNPASIKAFTARSNAKWNPVEQAKRSLVKNARLLFCDVCSVAFATDWHHNHHNSLPRHKANVAAARARAEAEAELEAEFEPGWEKEFDE</sequence>
<evidence type="ECO:0008006" key="3">
    <source>
        <dbReference type="Google" id="ProtNLM"/>
    </source>
</evidence>
<organism evidence="1 2">
    <name type="scientific">Neurospora intermedia</name>
    <dbReference type="NCBI Taxonomy" id="5142"/>
    <lineage>
        <taxon>Eukaryota</taxon>
        <taxon>Fungi</taxon>
        <taxon>Dikarya</taxon>
        <taxon>Ascomycota</taxon>
        <taxon>Pezizomycotina</taxon>
        <taxon>Sordariomycetes</taxon>
        <taxon>Sordariomycetidae</taxon>
        <taxon>Sordariales</taxon>
        <taxon>Sordariaceae</taxon>
        <taxon>Neurospora</taxon>
    </lineage>
</organism>
<accession>A0ABR3DBW0</accession>
<dbReference type="Proteomes" id="UP001451303">
    <property type="component" value="Unassembled WGS sequence"/>
</dbReference>
<keyword evidence="2" id="KW-1185">Reference proteome</keyword>
<evidence type="ECO:0000313" key="1">
    <source>
        <dbReference type="EMBL" id="KAL0470089.1"/>
    </source>
</evidence>